<comment type="caution">
    <text evidence="2">The sequence shown here is derived from an EMBL/GenBank/DDBJ whole genome shotgun (WGS) entry which is preliminary data.</text>
</comment>
<accession>A0AA40XZ60</accession>
<keyword evidence="1" id="KW-0732">Signal</keyword>
<name>A0AA40XZ60_STEMA</name>
<organism evidence="2 3">
    <name type="scientific">Stenotrophomonas maltophilia</name>
    <name type="common">Pseudomonas maltophilia</name>
    <name type="synonym">Xanthomonas maltophilia</name>
    <dbReference type="NCBI Taxonomy" id="40324"/>
    <lineage>
        <taxon>Bacteria</taxon>
        <taxon>Pseudomonadati</taxon>
        <taxon>Pseudomonadota</taxon>
        <taxon>Gammaproteobacteria</taxon>
        <taxon>Lysobacterales</taxon>
        <taxon>Lysobacteraceae</taxon>
        <taxon>Stenotrophomonas</taxon>
        <taxon>Stenotrophomonas maltophilia group</taxon>
    </lineage>
</organism>
<sequence>MQTLKIATACALLLTTLGLTCSGQAAPLSYAQEKENTAKLVDIIDGATRDGLVAVLVPAPYVVHNGGPGVGSPVPGFHLGNRSTDLPGFSTRVSFQHKDIPSQGYVQLFNTNELETGPQRTVLMDVFEVHLIPPGTYLLNGAENYRLNTRVAKLKPLGTTDEVSKDIGATRLADVDYRFYSWKKVWVPPGVLTDQHSQQVCISVHVASGNCVAWGTQNYETSRPTEGYWDDRIVPEDIPAVRIQAVIAKAHAPLAFTAREGQILLSPFIVAADGDIDFNANDCAPVDKLTGCALRRFTVHYQPAPLDAARKHIAITSRGLNGKQRKVLERMEAMQLQVLGPSAPSDAALGKGVSATP</sequence>
<evidence type="ECO:0000313" key="2">
    <source>
        <dbReference type="EMBL" id="MBH1639677.1"/>
    </source>
</evidence>
<gene>
    <name evidence="2" type="ORF">I5U57_09515</name>
</gene>
<evidence type="ECO:0000313" key="3">
    <source>
        <dbReference type="Proteomes" id="UP000616785"/>
    </source>
</evidence>
<proteinExistence type="predicted"/>
<evidence type="ECO:0000256" key="1">
    <source>
        <dbReference type="SAM" id="SignalP"/>
    </source>
</evidence>
<feature type="signal peptide" evidence="1">
    <location>
        <begin position="1"/>
        <end position="25"/>
    </location>
</feature>
<dbReference type="Proteomes" id="UP000616785">
    <property type="component" value="Unassembled WGS sequence"/>
</dbReference>
<evidence type="ECO:0008006" key="4">
    <source>
        <dbReference type="Google" id="ProtNLM"/>
    </source>
</evidence>
<reference evidence="2" key="1">
    <citation type="submission" date="2020-11" db="EMBL/GenBank/DDBJ databases">
        <title>Enhanced detection system for hospital associated transmission using whole genome sequencing surveillance.</title>
        <authorList>
            <person name="Harrison L.H."/>
            <person name="Van Tyne D."/>
            <person name="Marsh J.W."/>
            <person name="Griffith M.P."/>
            <person name="Snyder D.J."/>
            <person name="Cooper V.S."/>
            <person name="Mustapha M."/>
        </authorList>
    </citation>
    <scope>NUCLEOTIDE SEQUENCE</scope>
    <source>
        <strain evidence="2">STEN00092</strain>
    </source>
</reference>
<dbReference type="EMBL" id="JADUNO010000024">
    <property type="protein sequence ID" value="MBH1639677.1"/>
    <property type="molecule type" value="Genomic_DNA"/>
</dbReference>
<protein>
    <recommendedName>
        <fullName evidence="4">Lipoprotein</fullName>
    </recommendedName>
</protein>
<feature type="chain" id="PRO_5041433040" description="Lipoprotein" evidence="1">
    <location>
        <begin position="26"/>
        <end position="357"/>
    </location>
</feature>
<dbReference type="AlphaFoldDB" id="A0AA40XZ60"/>